<name>A0A844LZB3_9GAMM</name>
<keyword evidence="5" id="KW-1185">Reference proteome</keyword>
<sequence length="317" mass="35362">MSFLKKSMLALAGLTLSLAATAASDTGVAVDKSKIGARPVLPDFTVGMCDDAAPTLVHLKDNLYRHTNGKGLAVHSGIVMITDEGALVVDAGATCAAEWLNKEINERFKVPVKYVVVTHAHADHMAGTDVFQRAGATVVANQRALEPIIGEKLPYAVPDKVFDKDMSITLGGEKVELHHVAPSHSDSMTMVLFPRQKALQCTDVCQHKTMPYNDFLDFYYPGWIDTLDWVVAQDVDIIDIGHYTPATKADQVALRNYMVDLHQQVLDLTRRGQTWDQLYRNVKFSPEVQEWTNFSNMKTLNVLGMHRWVTNHRRGMW</sequence>
<organism evidence="4 5">
    <name type="scientific">Psychrobacter sanguinis</name>
    <dbReference type="NCBI Taxonomy" id="861445"/>
    <lineage>
        <taxon>Bacteria</taxon>
        <taxon>Pseudomonadati</taxon>
        <taxon>Pseudomonadota</taxon>
        <taxon>Gammaproteobacteria</taxon>
        <taxon>Moraxellales</taxon>
        <taxon>Moraxellaceae</taxon>
        <taxon>Psychrobacter</taxon>
    </lineage>
</organism>
<dbReference type="SMART" id="SM00849">
    <property type="entry name" value="Lactamase_B"/>
    <property type="match status" value="1"/>
</dbReference>
<dbReference type="GO" id="GO:0016787">
    <property type="term" value="F:hydrolase activity"/>
    <property type="evidence" value="ECO:0007669"/>
    <property type="project" value="UniProtKB-KW"/>
</dbReference>
<feature type="signal peptide" evidence="2">
    <location>
        <begin position="1"/>
        <end position="22"/>
    </location>
</feature>
<keyword evidence="2" id="KW-0732">Signal</keyword>
<gene>
    <name evidence="4" type="ORF">GB996_02760</name>
</gene>
<reference evidence="4 5" key="1">
    <citation type="journal article" date="2019" name="PLoS ONE">
        <title>Pup mortality in New Zealand sea lions (Phocarctos hookeri) at Enderby Island, Auckland Islands, 2013-18.</title>
        <authorList>
            <person name="Michael S.A."/>
            <person name="Hayman D.T.S."/>
            <person name="Gray R."/>
            <person name="Zhang J."/>
            <person name="Rogers L."/>
            <person name="Roe W.D."/>
        </authorList>
    </citation>
    <scope>NUCLEOTIDE SEQUENCE [LARGE SCALE GENOMIC DNA]</scope>
    <source>
        <strain evidence="4 5">SM868</strain>
    </source>
</reference>
<dbReference type="AlphaFoldDB" id="A0A844LZB3"/>
<evidence type="ECO:0000313" key="5">
    <source>
        <dbReference type="Proteomes" id="UP000442109"/>
    </source>
</evidence>
<dbReference type="Gene3D" id="3.60.15.10">
    <property type="entry name" value="Ribonuclease Z/Hydroxyacylglutathione hydrolase-like"/>
    <property type="match status" value="1"/>
</dbReference>
<feature type="chain" id="PRO_5032876362" evidence="2">
    <location>
        <begin position="23"/>
        <end position="317"/>
    </location>
</feature>
<comment type="similarity">
    <text evidence="1">Belongs to the metallo-beta-lactamase superfamily. Class-B beta-lactamase family.</text>
</comment>
<dbReference type="SUPFAM" id="SSF56281">
    <property type="entry name" value="Metallo-hydrolase/oxidoreductase"/>
    <property type="match status" value="1"/>
</dbReference>
<keyword evidence="4" id="KW-0378">Hydrolase</keyword>
<dbReference type="RefSeq" id="WP_110815909.1">
    <property type="nucleotide sequence ID" value="NZ_WFKQ01000001.1"/>
</dbReference>
<dbReference type="PANTHER" id="PTHR42951">
    <property type="entry name" value="METALLO-BETA-LACTAMASE DOMAIN-CONTAINING"/>
    <property type="match status" value="1"/>
</dbReference>
<evidence type="ECO:0000313" key="4">
    <source>
        <dbReference type="EMBL" id="MUG31708.1"/>
    </source>
</evidence>
<dbReference type="EMBL" id="WFKQ01000001">
    <property type="protein sequence ID" value="MUG31708.1"/>
    <property type="molecule type" value="Genomic_DNA"/>
</dbReference>
<dbReference type="PANTHER" id="PTHR42951:SF4">
    <property type="entry name" value="ACYL-COENZYME A THIOESTERASE MBLAC2"/>
    <property type="match status" value="1"/>
</dbReference>
<dbReference type="InterPro" id="IPR036866">
    <property type="entry name" value="RibonucZ/Hydroxyglut_hydro"/>
</dbReference>
<dbReference type="InterPro" id="IPR001279">
    <property type="entry name" value="Metallo-B-lactamas"/>
</dbReference>
<dbReference type="Pfam" id="PF00753">
    <property type="entry name" value="Lactamase_B"/>
    <property type="match status" value="1"/>
</dbReference>
<evidence type="ECO:0000256" key="2">
    <source>
        <dbReference type="SAM" id="SignalP"/>
    </source>
</evidence>
<feature type="domain" description="Metallo-beta-lactamase" evidence="3">
    <location>
        <begin position="74"/>
        <end position="242"/>
    </location>
</feature>
<accession>A0A844LZB3</accession>
<dbReference type="OrthoDB" id="9815874at2"/>
<dbReference type="Proteomes" id="UP000442109">
    <property type="component" value="Unassembled WGS sequence"/>
</dbReference>
<comment type="caution">
    <text evidence="4">The sequence shown here is derived from an EMBL/GenBank/DDBJ whole genome shotgun (WGS) entry which is preliminary data.</text>
</comment>
<protein>
    <submittedName>
        <fullName evidence="4">MBL fold metallo-hydrolase</fullName>
    </submittedName>
</protein>
<dbReference type="GO" id="GO:0017001">
    <property type="term" value="P:antibiotic catabolic process"/>
    <property type="evidence" value="ECO:0007669"/>
    <property type="project" value="UniProtKB-ARBA"/>
</dbReference>
<evidence type="ECO:0000259" key="3">
    <source>
        <dbReference type="SMART" id="SM00849"/>
    </source>
</evidence>
<evidence type="ECO:0000256" key="1">
    <source>
        <dbReference type="ARBA" id="ARBA00005250"/>
    </source>
</evidence>
<dbReference type="InterPro" id="IPR050855">
    <property type="entry name" value="NDM-1-like"/>
</dbReference>
<proteinExistence type="inferred from homology"/>